<proteinExistence type="predicted"/>
<gene>
    <name evidence="1" type="ORF">RRG08_039263</name>
</gene>
<reference evidence="1" key="1">
    <citation type="journal article" date="2023" name="G3 (Bethesda)">
        <title>A reference genome for the long-term kleptoplast-retaining sea slug Elysia crispata morphotype clarki.</title>
        <authorList>
            <person name="Eastman K.E."/>
            <person name="Pendleton A.L."/>
            <person name="Shaikh M.A."/>
            <person name="Suttiyut T."/>
            <person name="Ogas R."/>
            <person name="Tomko P."/>
            <person name="Gavelis G."/>
            <person name="Widhalm J.R."/>
            <person name="Wisecaver J.H."/>
        </authorList>
    </citation>
    <scope>NUCLEOTIDE SEQUENCE</scope>
    <source>
        <strain evidence="1">ECLA1</strain>
    </source>
</reference>
<name>A0AAE1B739_9GAST</name>
<dbReference type="AlphaFoldDB" id="A0AAE1B739"/>
<dbReference type="Proteomes" id="UP001283361">
    <property type="component" value="Unassembled WGS sequence"/>
</dbReference>
<sequence length="86" mass="9325">MLLRGRVTLLYHSPPDTAGCHCGASEERTKCDQLGVYFGSQPRQADSQSRKINTGLDTVSCGIYQDMLIKSLCAHGMCWLSSSNGA</sequence>
<protein>
    <submittedName>
        <fullName evidence="1">Uncharacterized protein</fullName>
    </submittedName>
</protein>
<accession>A0AAE1B739</accession>
<keyword evidence="2" id="KW-1185">Reference proteome</keyword>
<comment type="caution">
    <text evidence="1">The sequence shown here is derived from an EMBL/GenBank/DDBJ whole genome shotgun (WGS) entry which is preliminary data.</text>
</comment>
<dbReference type="EMBL" id="JAWDGP010000485">
    <property type="protein sequence ID" value="KAK3800196.1"/>
    <property type="molecule type" value="Genomic_DNA"/>
</dbReference>
<evidence type="ECO:0000313" key="2">
    <source>
        <dbReference type="Proteomes" id="UP001283361"/>
    </source>
</evidence>
<evidence type="ECO:0000313" key="1">
    <source>
        <dbReference type="EMBL" id="KAK3800196.1"/>
    </source>
</evidence>
<organism evidence="1 2">
    <name type="scientific">Elysia crispata</name>
    <name type="common">lettuce slug</name>
    <dbReference type="NCBI Taxonomy" id="231223"/>
    <lineage>
        <taxon>Eukaryota</taxon>
        <taxon>Metazoa</taxon>
        <taxon>Spiralia</taxon>
        <taxon>Lophotrochozoa</taxon>
        <taxon>Mollusca</taxon>
        <taxon>Gastropoda</taxon>
        <taxon>Heterobranchia</taxon>
        <taxon>Euthyneura</taxon>
        <taxon>Panpulmonata</taxon>
        <taxon>Sacoglossa</taxon>
        <taxon>Placobranchoidea</taxon>
        <taxon>Plakobranchidae</taxon>
        <taxon>Elysia</taxon>
    </lineage>
</organism>